<comment type="caution">
    <text evidence="2">The sequence shown here is derived from an EMBL/GenBank/DDBJ whole genome shotgun (WGS) entry which is preliminary data.</text>
</comment>
<sequence>MTSNDASSTAAVDGSATEMSPSSSSIGNSKTPTQIAADQALARERLALFMADTAIPVLTRSRPSGLGQDIATARRNAADASIAAFDKAFNKNIEVDDKNTGDRG</sequence>
<evidence type="ECO:0000256" key="1">
    <source>
        <dbReference type="SAM" id="MobiDB-lite"/>
    </source>
</evidence>
<feature type="compositionally biased region" description="Polar residues" evidence="1">
    <location>
        <begin position="17"/>
        <end position="36"/>
    </location>
</feature>
<dbReference type="EMBL" id="JAZHXI010000004">
    <property type="protein sequence ID" value="KAL2071951.1"/>
    <property type="molecule type" value="Genomic_DNA"/>
</dbReference>
<feature type="region of interest" description="Disordered" evidence="1">
    <location>
        <begin position="1"/>
        <end position="37"/>
    </location>
</feature>
<accession>A0ABR4CPQ4</accession>
<proteinExistence type="predicted"/>
<evidence type="ECO:0000313" key="3">
    <source>
        <dbReference type="Proteomes" id="UP001595075"/>
    </source>
</evidence>
<organism evidence="2 3">
    <name type="scientific">Oculimacula yallundae</name>
    <dbReference type="NCBI Taxonomy" id="86028"/>
    <lineage>
        <taxon>Eukaryota</taxon>
        <taxon>Fungi</taxon>
        <taxon>Dikarya</taxon>
        <taxon>Ascomycota</taxon>
        <taxon>Pezizomycotina</taxon>
        <taxon>Leotiomycetes</taxon>
        <taxon>Helotiales</taxon>
        <taxon>Ploettnerulaceae</taxon>
        <taxon>Oculimacula</taxon>
    </lineage>
</organism>
<keyword evidence="3" id="KW-1185">Reference proteome</keyword>
<name>A0ABR4CPQ4_9HELO</name>
<protein>
    <submittedName>
        <fullName evidence="2">Uncharacterized protein</fullName>
    </submittedName>
</protein>
<dbReference type="Proteomes" id="UP001595075">
    <property type="component" value="Unassembled WGS sequence"/>
</dbReference>
<feature type="compositionally biased region" description="Polar residues" evidence="1">
    <location>
        <begin position="1"/>
        <end position="10"/>
    </location>
</feature>
<reference evidence="2 3" key="1">
    <citation type="journal article" date="2024" name="Commun. Biol.">
        <title>Comparative genomic analysis of thermophilic fungi reveals convergent evolutionary adaptations and gene losses.</title>
        <authorList>
            <person name="Steindorff A.S."/>
            <person name="Aguilar-Pontes M.V."/>
            <person name="Robinson A.J."/>
            <person name="Andreopoulos B."/>
            <person name="LaButti K."/>
            <person name="Kuo A."/>
            <person name="Mondo S."/>
            <person name="Riley R."/>
            <person name="Otillar R."/>
            <person name="Haridas S."/>
            <person name="Lipzen A."/>
            <person name="Grimwood J."/>
            <person name="Schmutz J."/>
            <person name="Clum A."/>
            <person name="Reid I.D."/>
            <person name="Moisan M.C."/>
            <person name="Butler G."/>
            <person name="Nguyen T.T.M."/>
            <person name="Dewar K."/>
            <person name="Conant G."/>
            <person name="Drula E."/>
            <person name="Henrissat B."/>
            <person name="Hansel C."/>
            <person name="Singer S."/>
            <person name="Hutchinson M.I."/>
            <person name="de Vries R.P."/>
            <person name="Natvig D.O."/>
            <person name="Powell A.J."/>
            <person name="Tsang A."/>
            <person name="Grigoriev I.V."/>
        </authorList>
    </citation>
    <scope>NUCLEOTIDE SEQUENCE [LARGE SCALE GENOMIC DNA]</scope>
    <source>
        <strain evidence="2 3">CBS 494.80</strain>
    </source>
</reference>
<evidence type="ECO:0000313" key="2">
    <source>
        <dbReference type="EMBL" id="KAL2071951.1"/>
    </source>
</evidence>
<gene>
    <name evidence="2" type="ORF">VTL71DRAFT_11294</name>
</gene>